<evidence type="ECO:0000313" key="2">
    <source>
        <dbReference type="Proteomes" id="UP000027931"/>
    </source>
</evidence>
<dbReference type="OrthoDB" id="2382017at2"/>
<dbReference type="AlphaFoldDB" id="A0A074LV86"/>
<reference evidence="1 2" key="1">
    <citation type="journal article" date="2013" name="Int. J. Syst. Evol. Microbiol.">
        <title>Tumebacillus flagellatus sp. nov., an alpha-amylase/pullulanase-producing bacterium isolated from cassava wastewater.</title>
        <authorList>
            <person name="Wang Q."/>
            <person name="Xie N."/>
            <person name="Qin Y."/>
            <person name="Shen N."/>
            <person name="Zhu J."/>
            <person name="Mi H."/>
            <person name="Huang R."/>
        </authorList>
    </citation>
    <scope>NUCLEOTIDE SEQUENCE [LARGE SCALE GENOMIC DNA]</scope>
    <source>
        <strain evidence="1 2">GST4</strain>
    </source>
</reference>
<dbReference type="STRING" id="1157490.EL26_03310"/>
<protein>
    <submittedName>
        <fullName evidence="1">Uncharacterized protein</fullName>
    </submittedName>
</protein>
<keyword evidence="2" id="KW-1185">Reference proteome</keyword>
<dbReference type="EMBL" id="JMIR01000003">
    <property type="protein sequence ID" value="KEO84560.1"/>
    <property type="molecule type" value="Genomic_DNA"/>
</dbReference>
<evidence type="ECO:0000313" key="1">
    <source>
        <dbReference type="EMBL" id="KEO84560.1"/>
    </source>
</evidence>
<dbReference type="RefSeq" id="WP_038084429.1">
    <property type="nucleotide sequence ID" value="NZ_JMIR01000003.1"/>
</dbReference>
<comment type="caution">
    <text evidence="1">The sequence shown here is derived from an EMBL/GenBank/DDBJ whole genome shotgun (WGS) entry which is preliminary data.</text>
</comment>
<proteinExistence type="predicted"/>
<name>A0A074LV86_9BACL</name>
<gene>
    <name evidence="1" type="ORF">EL26_03310</name>
</gene>
<accession>A0A074LV86</accession>
<organism evidence="1 2">
    <name type="scientific">Tumebacillus flagellatus</name>
    <dbReference type="NCBI Taxonomy" id="1157490"/>
    <lineage>
        <taxon>Bacteria</taxon>
        <taxon>Bacillati</taxon>
        <taxon>Bacillota</taxon>
        <taxon>Bacilli</taxon>
        <taxon>Bacillales</taxon>
        <taxon>Alicyclobacillaceae</taxon>
        <taxon>Tumebacillus</taxon>
    </lineage>
</organism>
<dbReference type="Proteomes" id="UP000027931">
    <property type="component" value="Unassembled WGS sequence"/>
</dbReference>
<sequence>MADRPKIKKVKMELVLDREQRECLIQMLKGDCECVSLDNVCFEYFEVEDIKTDCCTFEGFECKDGKIKCLKMSACEPKCC</sequence>